<protein>
    <submittedName>
        <fullName evidence="2">Uncharacterized protein</fullName>
    </submittedName>
</protein>
<feature type="region of interest" description="Disordered" evidence="1">
    <location>
        <begin position="54"/>
        <end position="73"/>
    </location>
</feature>
<dbReference type="Proteomes" id="UP001562178">
    <property type="component" value="Unassembled WGS sequence"/>
</dbReference>
<dbReference type="EMBL" id="JBGBDC010000004">
    <property type="protein sequence ID" value="MEY2251645.1"/>
    <property type="molecule type" value="Genomic_DNA"/>
</dbReference>
<evidence type="ECO:0000313" key="2">
    <source>
        <dbReference type="EMBL" id="MEY2251645.1"/>
    </source>
</evidence>
<keyword evidence="3" id="KW-1185">Reference proteome</keyword>
<evidence type="ECO:0000313" key="3">
    <source>
        <dbReference type="Proteomes" id="UP001562178"/>
    </source>
</evidence>
<name>A0ABV4B2D9_9BURK</name>
<organism evidence="2 3">
    <name type="scientific">Comamonas sediminis</name>
    <dbReference type="NCBI Taxonomy" id="1783360"/>
    <lineage>
        <taxon>Bacteria</taxon>
        <taxon>Pseudomonadati</taxon>
        <taxon>Pseudomonadota</taxon>
        <taxon>Betaproteobacteria</taxon>
        <taxon>Burkholderiales</taxon>
        <taxon>Comamonadaceae</taxon>
        <taxon>Comamonas</taxon>
    </lineage>
</organism>
<comment type="caution">
    <text evidence="2">The sequence shown here is derived from an EMBL/GenBank/DDBJ whole genome shotgun (WGS) entry which is preliminary data.</text>
</comment>
<dbReference type="RefSeq" id="WP_369460061.1">
    <property type="nucleotide sequence ID" value="NZ_JBGBDC010000004.1"/>
</dbReference>
<accession>A0ABV4B2D9</accession>
<sequence>MSTHADDQKDPGVRLTALREEGAELLARRPVPGSSDHARLAWIDAEIAEVTQRLPRGGSQPAAHDRMPPGCAG</sequence>
<gene>
    <name evidence="2" type="ORF">AB7A72_11585</name>
</gene>
<proteinExistence type="predicted"/>
<evidence type="ECO:0000256" key="1">
    <source>
        <dbReference type="SAM" id="MobiDB-lite"/>
    </source>
</evidence>
<reference evidence="2 3" key="1">
    <citation type="journal article" date="2016" name="Int. J. Syst. Evol. Microbiol.">
        <title>Description of Comamonas sediminis sp. nov., isolated from lagoon sediments.</title>
        <authorList>
            <person name="Subhash Y."/>
            <person name="Bang J.J."/>
            <person name="You T.H."/>
            <person name="Lee S.S."/>
        </authorList>
    </citation>
    <scope>NUCLEOTIDE SEQUENCE [LARGE SCALE GENOMIC DNA]</scope>
    <source>
        <strain evidence="2 3">JCM 31169</strain>
    </source>
</reference>